<organism evidence="5 6">
    <name type="scientific">Caenorhabditis angaria</name>
    <dbReference type="NCBI Taxonomy" id="860376"/>
    <lineage>
        <taxon>Eukaryota</taxon>
        <taxon>Metazoa</taxon>
        <taxon>Ecdysozoa</taxon>
        <taxon>Nematoda</taxon>
        <taxon>Chromadorea</taxon>
        <taxon>Rhabditida</taxon>
        <taxon>Rhabditina</taxon>
        <taxon>Rhabditomorpha</taxon>
        <taxon>Rhabditoidea</taxon>
        <taxon>Rhabditidae</taxon>
        <taxon>Peloderinae</taxon>
        <taxon>Caenorhabditis</taxon>
    </lineage>
</organism>
<keyword evidence="3" id="KW-0964">Secreted</keyword>
<evidence type="ECO:0000256" key="3">
    <source>
        <dbReference type="ARBA" id="ARBA00022525"/>
    </source>
</evidence>
<evidence type="ECO:0000313" key="6">
    <source>
        <dbReference type="Proteomes" id="UP001152747"/>
    </source>
</evidence>
<accession>A0A9P1IS58</accession>
<keyword evidence="6" id="KW-1185">Reference proteome</keyword>
<comment type="similarity">
    <text evidence="2">Belongs to the nematode transthyretin-like family.</text>
</comment>
<evidence type="ECO:0000313" key="5">
    <source>
        <dbReference type="EMBL" id="CAI5448378.1"/>
    </source>
</evidence>
<proteinExistence type="inferred from homology"/>
<dbReference type="EMBL" id="CANHGI010000004">
    <property type="protein sequence ID" value="CAI5448378.1"/>
    <property type="molecule type" value="Genomic_DNA"/>
</dbReference>
<evidence type="ECO:0000256" key="2">
    <source>
        <dbReference type="ARBA" id="ARBA00010112"/>
    </source>
</evidence>
<evidence type="ECO:0000256" key="4">
    <source>
        <dbReference type="ARBA" id="ARBA00022729"/>
    </source>
</evidence>
<dbReference type="InterPro" id="IPR001534">
    <property type="entry name" value="Transthyretin-like"/>
</dbReference>
<name>A0A9P1IS58_9PELO</name>
<dbReference type="Proteomes" id="UP001152747">
    <property type="component" value="Unassembled WGS sequence"/>
</dbReference>
<dbReference type="PANTHER" id="PTHR21700:SF122">
    <property type="entry name" value="TRANSTHYRETIN-LIKE FAMILY PROTEIN"/>
    <property type="match status" value="1"/>
</dbReference>
<comment type="caution">
    <text evidence="5">The sequence shown here is derived from an EMBL/GenBank/DDBJ whole genome shotgun (WGS) entry which is preliminary data.</text>
</comment>
<keyword evidence="4" id="KW-0732">Signal</keyword>
<dbReference type="OrthoDB" id="5833723at2759"/>
<dbReference type="Pfam" id="PF01060">
    <property type="entry name" value="TTR-52"/>
    <property type="match status" value="1"/>
</dbReference>
<reference evidence="5" key="1">
    <citation type="submission" date="2022-11" db="EMBL/GenBank/DDBJ databases">
        <authorList>
            <person name="Kikuchi T."/>
        </authorList>
    </citation>
    <scope>NUCLEOTIDE SEQUENCE</scope>
    <source>
        <strain evidence="5">PS1010</strain>
    </source>
</reference>
<gene>
    <name evidence="5" type="ORF">CAMP_LOCUS11015</name>
</gene>
<evidence type="ECO:0000256" key="1">
    <source>
        <dbReference type="ARBA" id="ARBA00004613"/>
    </source>
</evidence>
<dbReference type="PANTHER" id="PTHR21700">
    <property type="entry name" value="TRANSTHYRETIN-LIKE FAMILY PROTEIN-RELATED"/>
    <property type="match status" value="1"/>
</dbReference>
<dbReference type="GO" id="GO:0005576">
    <property type="term" value="C:extracellular region"/>
    <property type="evidence" value="ECO:0007669"/>
    <property type="project" value="UniProtKB-SubCell"/>
</dbReference>
<protein>
    <submittedName>
        <fullName evidence="5">Uncharacterized protein</fullName>
    </submittedName>
</protein>
<dbReference type="InterPro" id="IPR038479">
    <property type="entry name" value="Transthyretin-like_sf"/>
</dbReference>
<sequence>MAKTTTKKTGIIDKVRSIGRKQAVGVRGTLLCGENAVKNGTVKLWDNDMLDPDDLMAEISVSEDGSFEISGYAVSITNLDPQLRIYHHCLTSGCRRKVKFTVPKSYINDGKNVTKWFNIGTINMEIGFKNKESSHCIE</sequence>
<dbReference type="AlphaFoldDB" id="A0A9P1IS58"/>
<dbReference type="Gene3D" id="2.60.40.3330">
    <property type="match status" value="1"/>
</dbReference>
<comment type="subcellular location">
    <subcellularLocation>
        <location evidence="1">Secreted</location>
    </subcellularLocation>
</comment>
<dbReference type="GO" id="GO:0009986">
    <property type="term" value="C:cell surface"/>
    <property type="evidence" value="ECO:0007669"/>
    <property type="project" value="InterPro"/>
</dbReference>